<protein>
    <submittedName>
        <fullName evidence="1">Uncharacterized protein</fullName>
    </submittedName>
</protein>
<comment type="caution">
    <text evidence="1">The sequence shown here is derived from an EMBL/GenBank/DDBJ whole genome shotgun (WGS) entry which is preliminary data.</text>
</comment>
<dbReference type="RefSeq" id="WP_002908674.1">
    <property type="nucleotide sequence ID" value="NZ_GL872442.1"/>
</dbReference>
<dbReference type="HOGENOM" id="CLU_2381665_0_0_9"/>
<dbReference type="Proteomes" id="UP000003530">
    <property type="component" value="Unassembled WGS sequence"/>
</dbReference>
<dbReference type="EMBL" id="AEXY01000004">
    <property type="protein sequence ID" value="EGD37397.1"/>
    <property type="molecule type" value="Genomic_DNA"/>
</dbReference>
<evidence type="ECO:0000313" key="2">
    <source>
        <dbReference type="Proteomes" id="UP000003530"/>
    </source>
</evidence>
<reference evidence="1 2" key="1">
    <citation type="submission" date="2011-02" db="EMBL/GenBank/DDBJ databases">
        <authorList>
            <person name="Muzny D."/>
            <person name="Qin X."/>
            <person name="Deng J."/>
            <person name="Jiang H."/>
            <person name="Liu Y."/>
            <person name="Qu J."/>
            <person name="Song X.-Z."/>
            <person name="Zhang L."/>
            <person name="Thornton R."/>
            <person name="Coyle M."/>
            <person name="Francisco L."/>
            <person name="Jackson L."/>
            <person name="Javaid M."/>
            <person name="Korchina V."/>
            <person name="Kovar C."/>
            <person name="Mata R."/>
            <person name="Mathew T."/>
            <person name="Ngo R."/>
            <person name="Nguyen L."/>
            <person name="Nguyen N."/>
            <person name="Okwuonu G."/>
            <person name="Ongeri F."/>
            <person name="Pham C."/>
            <person name="Simmons D."/>
            <person name="Wilczek-Boney K."/>
            <person name="Hale W."/>
            <person name="Jakkamsetti A."/>
            <person name="Pham P."/>
            <person name="Ruth R."/>
            <person name="San Lucas F."/>
            <person name="Warren J."/>
            <person name="Zhang J."/>
            <person name="Zhao Z."/>
            <person name="Zhou C."/>
            <person name="Zhu D."/>
            <person name="Lee S."/>
            <person name="Bess C."/>
            <person name="Blankenburg K."/>
            <person name="Forbes L."/>
            <person name="Fu Q."/>
            <person name="Gubbala S."/>
            <person name="Hirani K."/>
            <person name="Jayaseelan J.C."/>
            <person name="Lara F."/>
            <person name="Munidasa M."/>
            <person name="Palculict T."/>
            <person name="Patil S."/>
            <person name="Pu L.-L."/>
            <person name="Saada N."/>
            <person name="Tang L."/>
            <person name="Weissenberger G."/>
            <person name="Zhu Y."/>
            <person name="Hemphill L."/>
            <person name="Shang Y."/>
            <person name="Youmans B."/>
            <person name="Ayvaz T."/>
            <person name="Ross M."/>
            <person name="Santibanez J."/>
            <person name="Aqrawi P."/>
            <person name="Gross S."/>
            <person name="Joshi V."/>
            <person name="Fowler G."/>
            <person name="Nazareth L."/>
            <person name="Reid J."/>
            <person name="Worley K."/>
            <person name="Petrosino J."/>
            <person name="Highlander S."/>
            <person name="Gibbs R."/>
        </authorList>
    </citation>
    <scope>NUCLEOTIDE SEQUENCE [LARGE SCALE GENOMIC DNA]</scope>
    <source>
        <strain evidence="1 2">SK150</strain>
    </source>
</reference>
<accession>F0IJX6</accession>
<evidence type="ECO:0000313" key="1">
    <source>
        <dbReference type="EMBL" id="EGD37397.1"/>
    </source>
</evidence>
<proteinExistence type="predicted"/>
<organism evidence="1 2">
    <name type="scientific">Streptococcus sanguinis SK150</name>
    <dbReference type="NCBI Taxonomy" id="888811"/>
    <lineage>
        <taxon>Bacteria</taxon>
        <taxon>Bacillati</taxon>
        <taxon>Bacillota</taxon>
        <taxon>Bacilli</taxon>
        <taxon>Lactobacillales</taxon>
        <taxon>Streptococcaceae</taxon>
        <taxon>Streptococcus</taxon>
    </lineage>
</organism>
<name>F0IJX6_STRSA</name>
<gene>
    <name evidence="1" type="ORF">HMPREF9383_0428</name>
</gene>
<sequence>MQILIVDTECHFLIDNNRIKPEDLSKDHLLKLFNEIYLLEDINVIQIPQEDEINNIKNPVEKEIVNQIIQKVIEFVNNLGQIKQDIESSFPYLD</sequence>
<dbReference type="AlphaFoldDB" id="F0IJX6"/>
<dbReference type="PATRIC" id="fig|888811.3.peg.424"/>